<gene>
    <name evidence="2" type="ORF">FRUB_03530</name>
</gene>
<organism evidence="2 3">
    <name type="scientific">Fimbriiglobus ruber</name>
    <dbReference type="NCBI Taxonomy" id="1908690"/>
    <lineage>
        <taxon>Bacteria</taxon>
        <taxon>Pseudomonadati</taxon>
        <taxon>Planctomycetota</taxon>
        <taxon>Planctomycetia</taxon>
        <taxon>Gemmatales</taxon>
        <taxon>Gemmataceae</taxon>
        <taxon>Fimbriiglobus</taxon>
    </lineage>
</organism>
<dbReference type="AlphaFoldDB" id="A0A225DRK2"/>
<name>A0A225DRK2_9BACT</name>
<dbReference type="Proteomes" id="UP000214646">
    <property type="component" value="Unassembled WGS sequence"/>
</dbReference>
<sequence length="71" mass="7907">MVPAKRHVDVCRARFDPRGGGRWQEFDGRTGGVHEVMLFRRPAVSKQSGPGDSRESPGLSVWFSRPPTTGR</sequence>
<proteinExistence type="predicted"/>
<evidence type="ECO:0000313" key="3">
    <source>
        <dbReference type="Proteomes" id="UP000214646"/>
    </source>
</evidence>
<protein>
    <submittedName>
        <fullName evidence="2">Uncharacterized protein</fullName>
    </submittedName>
</protein>
<comment type="caution">
    <text evidence="2">The sequence shown here is derived from an EMBL/GenBank/DDBJ whole genome shotgun (WGS) entry which is preliminary data.</text>
</comment>
<feature type="region of interest" description="Disordered" evidence="1">
    <location>
        <begin position="42"/>
        <end position="71"/>
    </location>
</feature>
<evidence type="ECO:0000256" key="1">
    <source>
        <dbReference type="SAM" id="MobiDB-lite"/>
    </source>
</evidence>
<evidence type="ECO:0000313" key="2">
    <source>
        <dbReference type="EMBL" id="OWK43931.1"/>
    </source>
</evidence>
<accession>A0A225DRK2</accession>
<reference evidence="3" key="1">
    <citation type="submission" date="2017-06" db="EMBL/GenBank/DDBJ databases">
        <title>Genome analysis of Fimbriiglobus ruber SP5, the first member of the order Planctomycetales with confirmed chitinolytic capability.</title>
        <authorList>
            <person name="Ravin N.V."/>
            <person name="Rakitin A.L."/>
            <person name="Ivanova A.A."/>
            <person name="Beletsky A.V."/>
            <person name="Kulichevskaya I.S."/>
            <person name="Mardanov A.V."/>
            <person name="Dedysh S.N."/>
        </authorList>
    </citation>
    <scope>NUCLEOTIDE SEQUENCE [LARGE SCALE GENOMIC DNA]</scope>
    <source>
        <strain evidence="3">SP5</strain>
    </source>
</reference>
<keyword evidence="3" id="KW-1185">Reference proteome</keyword>
<dbReference type="EMBL" id="NIDE01000004">
    <property type="protein sequence ID" value="OWK43931.1"/>
    <property type="molecule type" value="Genomic_DNA"/>
</dbReference>